<reference evidence="2 3" key="1">
    <citation type="submission" date="2017-11" db="EMBL/GenBank/DDBJ databases">
        <title>Animal gut microbial communities from fecal samples from Wisconsin, USA.</title>
        <authorList>
            <person name="Neumann A."/>
        </authorList>
    </citation>
    <scope>NUCLEOTIDE SEQUENCE [LARGE SCALE GENOMIC DNA]</scope>
    <source>
        <strain evidence="2 3">UWS3</strain>
    </source>
</reference>
<dbReference type="GO" id="GO:0003677">
    <property type="term" value="F:DNA binding"/>
    <property type="evidence" value="ECO:0007669"/>
    <property type="project" value="InterPro"/>
</dbReference>
<dbReference type="OrthoDB" id="9790239at2"/>
<dbReference type="GO" id="GO:0006281">
    <property type="term" value="P:DNA repair"/>
    <property type="evidence" value="ECO:0007669"/>
    <property type="project" value="InterPro"/>
</dbReference>
<dbReference type="SMART" id="SM00278">
    <property type="entry name" value="HhH1"/>
    <property type="match status" value="2"/>
</dbReference>
<accession>A0A2M9A3I2</accession>
<evidence type="ECO:0000259" key="1">
    <source>
        <dbReference type="SMART" id="SM00278"/>
    </source>
</evidence>
<dbReference type="InterPro" id="IPR003583">
    <property type="entry name" value="Hlx-hairpin-Hlx_DNA-bd_motif"/>
</dbReference>
<feature type="domain" description="Helix-hairpin-helix DNA-binding motif class 1" evidence="1">
    <location>
        <begin position="95"/>
        <end position="114"/>
    </location>
</feature>
<dbReference type="InterPro" id="IPR010994">
    <property type="entry name" value="RuvA_2-like"/>
</dbReference>
<dbReference type="EMBL" id="PGEX01000001">
    <property type="protein sequence ID" value="PJJ40282.1"/>
    <property type="molecule type" value="Genomic_DNA"/>
</dbReference>
<dbReference type="InterPro" id="IPR004509">
    <property type="entry name" value="Competence_ComEA_HhH"/>
</dbReference>
<keyword evidence="3" id="KW-1185">Reference proteome</keyword>
<dbReference type="AlphaFoldDB" id="A0A2M9A3I2"/>
<sequence>MNAPEKKVFILALFLFALGILVKVSPWDPVPQIETFSYAEQPREALKNEHNPNGFVQIEQSGLKESAKTGNISRNSKKTKPAVHFPIAINRATAEELCAIQGVGPKLAEKMIAYRSSHGRFSGPSDLKKVSGIGKKKAEKILTFVIFD</sequence>
<dbReference type="SUPFAM" id="SSF47781">
    <property type="entry name" value="RuvA domain 2-like"/>
    <property type="match status" value="1"/>
</dbReference>
<evidence type="ECO:0000313" key="3">
    <source>
        <dbReference type="Proteomes" id="UP000231134"/>
    </source>
</evidence>
<dbReference type="Gene3D" id="1.10.150.280">
    <property type="entry name" value="AF1531-like domain"/>
    <property type="match status" value="1"/>
</dbReference>
<proteinExistence type="predicted"/>
<name>A0A2M9A3I2_9BACT</name>
<comment type="caution">
    <text evidence="2">The sequence shown here is derived from an EMBL/GenBank/DDBJ whole genome shotgun (WGS) entry which is preliminary data.</text>
</comment>
<dbReference type="Proteomes" id="UP000231134">
    <property type="component" value="Unassembled WGS sequence"/>
</dbReference>
<dbReference type="PANTHER" id="PTHR21180">
    <property type="entry name" value="ENDONUCLEASE/EXONUCLEASE/PHOSPHATASE FAMILY DOMAIN-CONTAINING PROTEIN 1"/>
    <property type="match status" value="1"/>
</dbReference>
<dbReference type="Pfam" id="PF12836">
    <property type="entry name" value="HHH_3"/>
    <property type="match status" value="1"/>
</dbReference>
<feature type="domain" description="Helix-hairpin-helix DNA-binding motif class 1" evidence="1">
    <location>
        <begin position="125"/>
        <end position="144"/>
    </location>
</feature>
<evidence type="ECO:0000313" key="2">
    <source>
        <dbReference type="EMBL" id="PJJ40282.1"/>
    </source>
</evidence>
<dbReference type="PANTHER" id="PTHR21180:SF32">
    <property type="entry name" value="ENDONUCLEASE_EXONUCLEASE_PHOSPHATASE FAMILY DOMAIN-CONTAINING PROTEIN 1"/>
    <property type="match status" value="1"/>
</dbReference>
<dbReference type="InterPro" id="IPR051675">
    <property type="entry name" value="Endo/Exo/Phosphatase_dom_1"/>
</dbReference>
<organism evidence="2 3">
    <name type="scientific">Hallerella succinigenes</name>
    <dbReference type="NCBI Taxonomy" id="1896222"/>
    <lineage>
        <taxon>Bacteria</taxon>
        <taxon>Pseudomonadati</taxon>
        <taxon>Fibrobacterota</taxon>
        <taxon>Fibrobacteria</taxon>
        <taxon>Fibrobacterales</taxon>
        <taxon>Fibrobacteraceae</taxon>
        <taxon>Hallerella</taxon>
    </lineage>
</organism>
<gene>
    <name evidence="2" type="ORF">BGX16_0199</name>
</gene>
<protein>
    <submittedName>
        <fullName evidence="2">Competence protein ComEA</fullName>
    </submittedName>
</protein>
<dbReference type="NCBIfam" id="TIGR00426">
    <property type="entry name" value="competence protein ComEA helix-hairpin-helix repeat region"/>
    <property type="match status" value="1"/>
</dbReference>
<dbReference type="RefSeq" id="WP_100424389.1">
    <property type="nucleotide sequence ID" value="NZ_JAQXKX010000032.1"/>
</dbReference>